<dbReference type="WBParaSite" id="EVEC_0000951901-mRNA-1">
    <property type="protein sequence ID" value="EVEC_0000951901-mRNA-1"/>
    <property type="gene ID" value="EVEC_0000951901"/>
</dbReference>
<keyword evidence="3" id="KW-1185">Reference proteome</keyword>
<accession>A0A0N4VFJ5</accession>
<dbReference type="EMBL" id="UXUI01009700">
    <property type="protein sequence ID" value="VDD94178.1"/>
    <property type="molecule type" value="Genomic_DNA"/>
</dbReference>
<sequence length="82" mass="9813">DGFNRSEVKKALLESIYEKEKQERRLAAELERQKEIELERSKKGKRVKKKKLQSRKKEERPIPTTEDFIRFISLDYSKGGLF</sequence>
<feature type="coiled-coil region" evidence="1">
    <location>
        <begin position="13"/>
        <end position="40"/>
    </location>
</feature>
<organism evidence="4">
    <name type="scientific">Enterobius vermicularis</name>
    <name type="common">Human pinworm</name>
    <dbReference type="NCBI Taxonomy" id="51028"/>
    <lineage>
        <taxon>Eukaryota</taxon>
        <taxon>Metazoa</taxon>
        <taxon>Ecdysozoa</taxon>
        <taxon>Nematoda</taxon>
        <taxon>Chromadorea</taxon>
        <taxon>Rhabditida</taxon>
        <taxon>Spirurina</taxon>
        <taxon>Oxyuridomorpha</taxon>
        <taxon>Oxyuroidea</taxon>
        <taxon>Oxyuridae</taxon>
        <taxon>Enterobius</taxon>
    </lineage>
</organism>
<evidence type="ECO:0000313" key="2">
    <source>
        <dbReference type="EMBL" id="VDD94178.1"/>
    </source>
</evidence>
<evidence type="ECO:0000313" key="3">
    <source>
        <dbReference type="Proteomes" id="UP000274131"/>
    </source>
</evidence>
<dbReference type="AlphaFoldDB" id="A0A0N4VFJ5"/>
<name>A0A0N4VFJ5_ENTVE</name>
<keyword evidence="1" id="KW-0175">Coiled coil</keyword>
<gene>
    <name evidence="2" type="ORF">EVEC_LOCUS8929</name>
</gene>
<proteinExistence type="predicted"/>
<dbReference type="Proteomes" id="UP000274131">
    <property type="component" value="Unassembled WGS sequence"/>
</dbReference>
<evidence type="ECO:0000256" key="1">
    <source>
        <dbReference type="SAM" id="Coils"/>
    </source>
</evidence>
<reference evidence="2 3" key="2">
    <citation type="submission" date="2018-10" db="EMBL/GenBank/DDBJ databases">
        <authorList>
            <consortium name="Pathogen Informatics"/>
        </authorList>
    </citation>
    <scope>NUCLEOTIDE SEQUENCE [LARGE SCALE GENOMIC DNA]</scope>
</reference>
<evidence type="ECO:0000313" key="4">
    <source>
        <dbReference type="WBParaSite" id="EVEC_0000951901-mRNA-1"/>
    </source>
</evidence>
<protein>
    <submittedName>
        <fullName evidence="4">Transposase</fullName>
    </submittedName>
</protein>
<reference evidence="4" key="1">
    <citation type="submission" date="2017-02" db="UniProtKB">
        <authorList>
            <consortium name="WormBaseParasite"/>
        </authorList>
    </citation>
    <scope>IDENTIFICATION</scope>
</reference>